<evidence type="ECO:0000256" key="3">
    <source>
        <dbReference type="ARBA" id="ARBA00022801"/>
    </source>
</evidence>
<dbReference type="Proteomes" id="UP001162060">
    <property type="component" value="Unassembled WGS sequence"/>
</dbReference>
<organism evidence="7 8">
    <name type="scientific">Peronospora matthiolae</name>
    <dbReference type="NCBI Taxonomy" id="2874970"/>
    <lineage>
        <taxon>Eukaryota</taxon>
        <taxon>Sar</taxon>
        <taxon>Stramenopiles</taxon>
        <taxon>Oomycota</taxon>
        <taxon>Peronosporomycetes</taxon>
        <taxon>Peronosporales</taxon>
        <taxon>Peronosporaceae</taxon>
        <taxon>Peronospora</taxon>
    </lineage>
</organism>
<evidence type="ECO:0000313" key="8">
    <source>
        <dbReference type="Proteomes" id="UP001162060"/>
    </source>
</evidence>
<keyword evidence="4" id="KW-0326">Glycosidase</keyword>
<dbReference type="AlphaFoldDB" id="A0AAV1TJC3"/>
<accession>A0AAV1TJC3</accession>
<proteinExistence type="inferred from homology"/>
<gene>
    <name evidence="7" type="ORF">PM001_LOCUS7606</name>
</gene>
<feature type="site" description="Important for catalytic activity, responsible for pKa modulation of the active site Glu and correct orientation of both the proton donor and substrate" evidence="6">
    <location>
        <position position="68"/>
    </location>
</feature>
<dbReference type="SUPFAM" id="SSF75005">
    <property type="entry name" value="Arabinanase/levansucrase/invertase"/>
    <property type="match status" value="1"/>
</dbReference>
<evidence type="ECO:0000256" key="1">
    <source>
        <dbReference type="ARBA" id="ARBA00004834"/>
    </source>
</evidence>
<dbReference type="GO" id="GO:0005975">
    <property type="term" value="P:carbohydrate metabolic process"/>
    <property type="evidence" value="ECO:0007669"/>
    <property type="project" value="InterPro"/>
</dbReference>
<dbReference type="InterPro" id="IPR050727">
    <property type="entry name" value="GH43_arabinanases"/>
</dbReference>
<reference evidence="7" key="1">
    <citation type="submission" date="2024-01" db="EMBL/GenBank/DDBJ databases">
        <authorList>
            <person name="Webb A."/>
        </authorList>
    </citation>
    <scope>NUCLEOTIDE SEQUENCE</scope>
    <source>
        <strain evidence="7">Pm1</strain>
    </source>
</reference>
<dbReference type="InterPro" id="IPR023296">
    <property type="entry name" value="Glyco_hydro_beta-prop_sf"/>
</dbReference>
<keyword evidence="3" id="KW-0378">Hydrolase</keyword>
<dbReference type="InterPro" id="IPR006710">
    <property type="entry name" value="Glyco_hydro_43"/>
</dbReference>
<evidence type="ECO:0000313" key="7">
    <source>
        <dbReference type="EMBL" id="CAK7922396.1"/>
    </source>
</evidence>
<dbReference type="PANTHER" id="PTHR43301">
    <property type="entry name" value="ARABINAN ENDO-1,5-ALPHA-L-ARABINOSIDASE"/>
    <property type="match status" value="1"/>
</dbReference>
<sequence length="243" mass="27011">MDVWAPDVHRVGNKFYLYYAAVRDAPLERQNLAAIGVATSSTMDIGSWKDLGGIGIQSNGKSQYNAIDPNLFEEKGNMYMVSGSYRMGLVQASMKNPPTAVIPDTDIKLAYQPKNHAIEGATMFKYGRFNYLFFSQGDCCKYDKKKLAEGDEYKIKVCRSKPSIVDFRDKNGTSCMDGGGTVLFKSEGDVYGPGGQGVYDDEKHGPVLYYHYVNKAIGYEDGQKQFGWNKLDFSSGWPVVKSS</sequence>
<dbReference type="GO" id="GO:0004553">
    <property type="term" value="F:hydrolase activity, hydrolyzing O-glycosyl compounds"/>
    <property type="evidence" value="ECO:0007669"/>
    <property type="project" value="InterPro"/>
</dbReference>
<evidence type="ECO:0000256" key="4">
    <source>
        <dbReference type="ARBA" id="ARBA00023295"/>
    </source>
</evidence>
<name>A0AAV1TJC3_9STRA</name>
<evidence type="ECO:0000256" key="6">
    <source>
        <dbReference type="PIRSR" id="PIRSR606710-2"/>
    </source>
</evidence>
<dbReference type="EMBL" id="CAKLBY020000065">
    <property type="protein sequence ID" value="CAK7922396.1"/>
    <property type="molecule type" value="Genomic_DNA"/>
</dbReference>
<comment type="pathway">
    <text evidence="1">Glycan metabolism; L-arabinan degradation.</text>
</comment>
<dbReference type="Gene3D" id="2.115.10.20">
    <property type="entry name" value="Glycosyl hydrolase domain, family 43"/>
    <property type="match status" value="1"/>
</dbReference>
<dbReference type="Pfam" id="PF04616">
    <property type="entry name" value="Glyco_hydro_43"/>
    <property type="match status" value="1"/>
</dbReference>
<evidence type="ECO:0000256" key="2">
    <source>
        <dbReference type="ARBA" id="ARBA00009865"/>
    </source>
</evidence>
<comment type="similarity">
    <text evidence="2">Belongs to the glycosyl hydrolase 43 family.</text>
</comment>
<evidence type="ECO:0000256" key="5">
    <source>
        <dbReference type="ARBA" id="ARBA00042202"/>
    </source>
</evidence>
<comment type="caution">
    <text evidence="7">The sequence shown here is derived from an EMBL/GenBank/DDBJ whole genome shotgun (WGS) entry which is preliminary data.</text>
</comment>
<dbReference type="PANTHER" id="PTHR43301:SF3">
    <property type="entry name" value="ARABINAN ENDO-1,5-ALPHA-L-ARABINOSIDASE A-RELATED"/>
    <property type="match status" value="1"/>
</dbReference>
<protein>
    <recommendedName>
        <fullName evidence="5">Endo-1,5-alpha-L-arabinanase A</fullName>
    </recommendedName>
</protein>